<keyword evidence="1" id="KW-0812">Transmembrane</keyword>
<feature type="transmembrane region" description="Helical" evidence="1">
    <location>
        <begin position="54"/>
        <end position="81"/>
    </location>
</feature>
<evidence type="ECO:0000313" key="4">
    <source>
        <dbReference type="Proteomes" id="UP001061958"/>
    </source>
</evidence>
<accession>A0A9C7UNZ4</accession>
<dbReference type="EMBL" id="BQMJ01000012">
    <property type="protein sequence ID" value="GJQ10016.1"/>
    <property type="molecule type" value="Genomic_DNA"/>
</dbReference>
<comment type="caution">
    <text evidence="3">The sequence shown here is derived from an EMBL/GenBank/DDBJ whole genome shotgun (WGS) entry which is preliminary data.</text>
</comment>
<dbReference type="OrthoDB" id="8891at2759"/>
<evidence type="ECO:0000313" key="3">
    <source>
        <dbReference type="EMBL" id="GJQ10016.1"/>
    </source>
</evidence>
<evidence type="ECO:0000256" key="1">
    <source>
        <dbReference type="SAM" id="Phobius"/>
    </source>
</evidence>
<keyword evidence="1" id="KW-0472">Membrane</keyword>
<dbReference type="EMBL" id="BQMJ01000012">
    <property type="protein sequence ID" value="GJQ10013.1"/>
    <property type="molecule type" value="Genomic_DNA"/>
</dbReference>
<name>A0A9C7UNZ4_9RHOD</name>
<feature type="transmembrane region" description="Helical" evidence="1">
    <location>
        <begin position="15"/>
        <end position="33"/>
    </location>
</feature>
<sequence length="342" mass="39346">MMTLLFSSLHVSRRSAIQGFFLLVAGFFLFKLIKYNERQGVQERNVKARKPEKTLFVSGWYGQLNNNLLLIIHAMFVGSLINRKIVCSNHDMFDFFDFSLFEEHGMFVEPGNSLNDTIKLTKLRGILSEDPAVLAMYSSNESPLEITAEEAFFACLTPTQNKLAFSLLRWKRKQLESLRFILHEIGLVEGNFVAVHLRNLDLTCDQYITNYPTWIANRIRFSCPWNATTVYDILSSLQVSNTPLFLSSDGQVPSIDQEFFKKGAISLHNLSSELQIPSRYVDLFVISEAKYLFGNFISTFSNNAASMLLTKYPKHEIIFSFPPICKNGVEFWNCHRYAFWCI</sequence>
<reference evidence="3" key="1">
    <citation type="journal article" date="2022" name="Proc. Natl. Acad. Sci. U.S.A.">
        <title>Life cycle and functional genomics of the unicellular red alga Galdieria for elucidating algal and plant evolution and industrial use.</title>
        <authorList>
            <person name="Hirooka S."/>
            <person name="Itabashi T."/>
            <person name="Ichinose T.M."/>
            <person name="Onuma R."/>
            <person name="Fujiwara T."/>
            <person name="Yamashita S."/>
            <person name="Jong L.W."/>
            <person name="Tomita R."/>
            <person name="Iwane A.H."/>
            <person name="Miyagishima S.Y."/>
        </authorList>
    </citation>
    <scope>NUCLEOTIDE SEQUENCE</scope>
    <source>
        <strain evidence="3">NBRC 102759</strain>
    </source>
</reference>
<dbReference type="AlphaFoldDB" id="A0A9C7UNZ4"/>
<reference evidence="3" key="2">
    <citation type="submission" date="2022-01" db="EMBL/GenBank/DDBJ databases">
        <authorList>
            <person name="Hirooka S."/>
            <person name="Miyagishima S.Y."/>
        </authorList>
    </citation>
    <scope>NUCLEOTIDE SEQUENCE</scope>
    <source>
        <strain evidence="3">NBRC 102759</strain>
    </source>
</reference>
<dbReference type="Proteomes" id="UP001061958">
    <property type="component" value="Unassembled WGS sequence"/>
</dbReference>
<proteinExistence type="predicted"/>
<keyword evidence="4" id="KW-1185">Reference proteome</keyword>
<evidence type="ECO:0000313" key="2">
    <source>
        <dbReference type="EMBL" id="GJQ10013.1"/>
    </source>
</evidence>
<organism evidence="3 4">
    <name type="scientific">Galdieria partita</name>
    <dbReference type="NCBI Taxonomy" id="83374"/>
    <lineage>
        <taxon>Eukaryota</taxon>
        <taxon>Rhodophyta</taxon>
        <taxon>Bangiophyceae</taxon>
        <taxon>Galdieriales</taxon>
        <taxon>Galdieriaceae</taxon>
        <taxon>Galdieria</taxon>
    </lineage>
</organism>
<keyword evidence="1" id="KW-1133">Transmembrane helix</keyword>
<protein>
    <recommendedName>
        <fullName evidence="5">O-fucosyltransferase family protein</fullName>
    </recommendedName>
</protein>
<gene>
    <name evidence="2" type="ORF">GpartN1_g1804.t1</name>
    <name evidence="3" type="ORF">GpartN1_g1807.t1</name>
</gene>
<dbReference type="Gene3D" id="3.40.50.11350">
    <property type="match status" value="1"/>
</dbReference>
<evidence type="ECO:0008006" key="5">
    <source>
        <dbReference type="Google" id="ProtNLM"/>
    </source>
</evidence>